<comment type="caution">
    <text evidence="3">The sequence shown here is derived from an EMBL/GenBank/DDBJ whole genome shotgun (WGS) entry which is preliminary data.</text>
</comment>
<dbReference type="SMART" id="SM00228">
    <property type="entry name" value="PDZ"/>
    <property type="match status" value="1"/>
</dbReference>
<dbReference type="OrthoDB" id="3521766at2"/>
<dbReference type="RefSeq" id="WP_144246539.1">
    <property type="nucleotide sequence ID" value="NZ_VLPK01000001.1"/>
</dbReference>
<feature type="signal peptide" evidence="1">
    <location>
        <begin position="1"/>
        <end position="29"/>
    </location>
</feature>
<dbReference type="AlphaFoldDB" id="A0A556MSS9"/>
<keyword evidence="4" id="KW-1185">Reference proteome</keyword>
<dbReference type="SUPFAM" id="SSF50156">
    <property type="entry name" value="PDZ domain-like"/>
    <property type="match status" value="1"/>
</dbReference>
<reference evidence="3 4" key="1">
    <citation type="submission" date="2019-07" db="EMBL/GenBank/DDBJ databases">
        <authorList>
            <person name="Huq M.A."/>
        </authorList>
    </citation>
    <scope>NUCLEOTIDE SEQUENCE [LARGE SCALE GENOMIC DNA]</scope>
    <source>
        <strain evidence="3 4">MAH-19</strain>
    </source>
</reference>
<evidence type="ECO:0000313" key="3">
    <source>
        <dbReference type="EMBL" id="TSJ42974.1"/>
    </source>
</evidence>
<proteinExistence type="predicted"/>
<accession>A0A556MSS9</accession>
<dbReference type="InterPro" id="IPR041489">
    <property type="entry name" value="PDZ_6"/>
</dbReference>
<keyword evidence="1" id="KW-0732">Signal</keyword>
<evidence type="ECO:0000259" key="2">
    <source>
        <dbReference type="PROSITE" id="PS50106"/>
    </source>
</evidence>
<protein>
    <recommendedName>
        <fullName evidence="2">PDZ domain-containing protein</fullName>
    </recommendedName>
</protein>
<organism evidence="3 4">
    <name type="scientific">Mucilaginibacter corticis</name>
    <dbReference type="NCBI Taxonomy" id="2597670"/>
    <lineage>
        <taxon>Bacteria</taxon>
        <taxon>Pseudomonadati</taxon>
        <taxon>Bacteroidota</taxon>
        <taxon>Sphingobacteriia</taxon>
        <taxon>Sphingobacteriales</taxon>
        <taxon>Sphingobacteriaceae</taxon>
        <taxon>Mucilaginibacter</taxon>
    </lineage>
</organism>
<dbReference type="InterPro" id="IPR021109">
    <property type="entry name" value="Peptidase_aspartic_dom_sf"/>
</dbReference>
<dbReference type="Proteomes" id="UP000318733">
    <property type="component" value="Unassembled WGS sequence"/>
</dbReference>
<dbReference type="PROSITE" id="PS50106">
    <property type="entry name" value="PDZ"/>
    <property type="match status" value="1"/>
</dbReference>
<sequence>MLLPVVHIKRYCNAALLSVLCCFCLSANAQFFTPKNPNSTQVIRFRLVRNLVVIKLKINGKGPYNFVLDTGVGYMLITEPSLVDSVEVSNKRMVKIHGFGSGNDFEAYITNPLNIDIPGLTSYNVNAALFTKDNFGLSDYAGIPIHGLLGYEFFNHLAVKVDFSDSTLRVSLPQHMRYYKRGTKLAMNIEDRKPYITTNITFANCDKKPSKLIVDLGAGHCLSMENIKNKNELQKSYIYADLGMGINGPISGTLSRIKEVELGKYKLKDIVSAFPDKDTVKQSIPRDGNIGIGLLRRFNLIIDYPNNALYLKPSLWYKRHDEHDMSGLTYYTARDAAQHIIIDNVAPGSAASTAGLLKGDEIMMINLYSVVDLSLQQIDDLFKSRDGRPFVLLIYRNNSYLTIHMTLKRRV</sequence>
<name>A0A556MSS9_9SPHI</name>
<gene>
    <name evidence="3" type="ORF">FO440_01925</name>
</gene>
<dbReference type="InterPro" id="IPR001478">
    <property type="entry name" value="PDZ"/>
</dbReference>
<feature type="chain" id="PRO_5021985758" description="PDZ domain-containing protein" evidence="1">
    <location>
        <begin position="30"/>
        <end position="411"/>
    </location>
</feature>
<dbReference type="EMBL" id="VLPK01000001">
    <property type="protein sequence ID" value="TSJ42974.1"/>
    <property type="molecule type" value="Genomic_DNA"/>
</dbReference>
<feature type="domain" description="PDZ" evidence="2">
    <location>
        <begin position="314"/>
        <end position="397"/>
    </location>
</feature>
<dbReference type="Gene3D" id="2.30.42.10">
    <property type="match status" value="1"/>
</dbReference>
<evidence type="ECO:0000313" key="4">
    <source>
        <dbReference type="Proteomes" id="UP000318733"/>
    </source>
</evidence>
<dbReference type="Pfam" id="PF13650">
    <property type="entry name" value="Asp_protease_2"/>
    <property type="match status" value="1"/>
</dbReference>
<evidence type="ECO:0000256" key="1">
    <source>
        <dbReference type="SAM" id="SignalP"/>
    </source>
</evidence>
<dbReference type="Gene3D" id="2.40.70.10">
    <property type="entry name" value="Acid Proteases"/>
    <property type="match status" value="2"/>
</dbReference>
<dbReference type="Pfam" id="PF17820">
    <property type="entry name" value="PDZ_6"/>
    <property type="match status" value="1"/>
</dbReference>
<dbReference type="InterPro" id="IPR036034">
    <property type="entry name" value="PDZ_sf"/>
</dbReference>